<organism evidence="1 2">
    <name type="scientific">Elaeophora elaphi</name>
    <dbReference type="NCBI Taxonomy" id="1147741"/>
    <lineage>
        <taxon>Eukaryota</taxon>
        <taxon>Metazoa</taxon>
        <taxon>Ecdysozoa</taxon>
        <taxon>Nematoda</taxon>
        <taxon>Chromadorea</taxon>
        <taxon>Rhabditida</taxon>
        <taxon>Spirurina</taxon>
        <taxon>Spiruromorpha</taxon>
        <taxon>Filarioidea</taxon>
        <taxon>Onchocercidae</taxon>
        <taxon>Elaeophora</taxon>
    </lineage>
</organism>
<name>A0A0R3S405_9BILA</name>
<protein>
    <submittedName>
        <fullName evidence="2">RING-type domain-containing protein</fullName>
    </submittedName>
</protein>
<dbReference type="AlphaFoldDB" id="A0A0R3S405"/>
<dbReference type="Proteomes" id="UP000050640">
    <property type="component" value="Unplaced"/>
</dbReference>
<keyword evidence="1" id="KW-1185">Reference proteome</keyword>
<dbReference type="WBParaSite" id="EEL_0000951001-mRNA-1">
    <property type="protein sequence ID" value="EEL_0000951001-mRNA-1"/>
    <property type="gene ID" value="EEL_0000951001"/>
</dbReference>
<dbReference type="SUPFAM" id="SSF57850">
    <property type="entry name" value="RING/U-box"/>
    <property type="match status" value="1"/>
</dbReference>
<evidence type="ECO:0000313" key="1">
    <source>
        <dbReference type="Proteomes" id="UP000050640"/>
    </source>
</evidence>
<sequence length="176" mass="20475">MFVVPNCQPAVELYGLLEEKLCTSAENLESSEAVEHRLQLLGIKNSTLILEKLGKLGKNEVVERKCSVRSWLWHQYLSRHGNCSLCERPLDGLHNVSEFQTFDTKIKSNDVVMLTCAHALHPECAEEMHQNRNGCQRCEIISQPELNRRKQNGREDRKKCLCWRWCMRRIHSLIKC</sequence>
<accession>A0A0R3S405</accession>
<reference evidence="2" key="1">
    <citation type="submission" date="2017-02" db="UniProtKB">
        <authorList>
            <consortium name="WormBaseParasite"/>
        </authorList>
    </citation>
    <scope>IDENTIFICATION</scope>
</reference>
<evidence type="ECO:0000313" key="2">
    <source>
        <dbReference type="WBParaSite" id="EEL_0000951001-mRNA-1"/>
    </source>
</evidence>
<proteinExistence type="predicted"/>